<keyword evidence="2" id="KW-1003">Cell membrane</keyword>
<evidence type="ECO:0000256" key="5">
    <source>
        <dbReference type="ARBA" id="ARBA00023139"/>
    </source>
</evidence>
<proteinExistence type="inferred from homology"/>
<dbReference type="EMBL" id="JAEMHL010000014">
    <property type="protein sequence ID" value="MBJ6752329.1"/>
    <property type="molecule type" value="Genomic_DNA"/>
</dbReference>
<dbReference type="Proteomes" id="UP000614714">
    <property type="component" value="Unassembled WGS sequence"/>
</dbReference>
<accession>A0ABS0YKD0</accession>
<evidence type="ECO:0000256" key="4">
    <source>
        <dbReference type="ARBA" id="ARBA00023136"/>
    </source>
</evidence>
<sequence>MKRKIAAAVAVILACMWTLTGCHTVKGFGEDLQSGGRALERASGR</sequence>
<reference evidence="8 9" key="1">
    <citation type="submission" date="2020-12" db="EMBL/GenBank/DDBJ databases">
        <title>Geomonas sp. Red421, isolated from paddy soil.</title>
        <authorList>
            <person name="Xu Z."/>
            <person name="Zhang Z."/>
            <person name="Masuda Y."/>
            <person name="Itoh H."/>
            <person name="Senoo K."/>
        </authorList>
    </citation>
    <scope>NUCLEOTIDE SEQUENCE [LARGE SCALE GENOMIC DNA]</scope>
    <source>
        <strain evidence="8 9">Red421</strain>
    </source>
</reference>
<keyword evidence="6 8" id="KW-0449">Lipoprotein</keyword>
<dbReference type="Pfam" id="PF08085">
    <property type="entry name" value="Entericidin"/>
    <property type="match status" value="1"/>
</dbReference>
<evidence type="ECO:0000256" key="1">
    <source>
        <dbReference type="ARBA" id="ARBA00010296"/>
    </source>
</evidence>
<organism evidence="8 9">
    <name type="scientific">Geomonas anaerohicana</name>
    <dbReference type="NCBI Taxonomy" id="2798583"/>
    <lineage>
        <taxon>Bacteria</taxon>
        <taxon>Pseudomonadati</taxon>
        <taxon>Thermodesulfobacteriota</taxon>
        <taxon>Desulfuromonadia</taxon>
        <taxon>Geobacterales</taxon>
        <taxon>Geobacteraceae</taxon>
        <taxon>Geomonas</taxon>
    </lineage>
</organism>
<evidence type="ECO:0000256" key="7">
    <source>
        <dbReference type="SAM" id="SignalP"/>
    </source>
</evidence>
<comment type="caution">
    <text evidence="8">The sequence shown here is derived from an EMBL/GenBank/DDBJ whole genome shotgun (WGS) entry which is preliminary data.</text>
</comment>
<keyword evidence="4" id="KW-0472">Membrane</keyword>
<keyword evidence="9" id="KW-1185">Reference proteome</keyword>
<feature type="chain" id="PRO_5046698577" evidence="7">
    <location>
        <begin position="21"/>
        <end position="45"/>
    </location>
</feature>
<evidence type="ECO:0000256" key="3">
    <source>
        <dbReference type="ARBA" id="ARBA00022729"/>
    </source>
</evidence>
<comment type="similarity">
    <text evidence="1">Belongs to the EcnA/EcnB lipoprotein family.</text>
</comment>
<evidence type="ECO:0000313" key="8">
    <source>
        <dbReference type="EMBL" id="MBJ6752329.1"/>
    </source>
</evidence>
<keyword evidence="3 7" id="KW-0732">Signal</keyword>
<name>A0ABS0YKD0_9BACT</name>
<feature type="signal peptide" evidence="7">
    <location>
        <begin position="1"/>
        <end position="20"/>
    </location>
</feature>
<keyword evidence="5" id="KW-0564">Palmitate</keyword>
<evidence type="ECO:0000256" key="6">
    <source>
        <dbReference type="ARBA" id="ARBA00023288"/>
    </source>
</evidence>
<evidence type="ECO:0000313" key="9">
    <source>
        <dbReference type="Proteomes" id="UP000614714"/>
    </source>
</evidence>
<gene>
    <name evidence="8" type="ORF">JFN91_19090</name>
</gene>
<protein>
    <submittedName>
        <fullName evidence="8">Entericidin A/B family lipoprotein</fullName>
    </submittedName>
</protein>
<evidence type="ECO:0000256" key="2">
    <source>
        <dbReference type="ARBA" id="ARBA00022475"/>
    </source>
</evidence>
<dbReference type="PROSITE" id="PS51257">
    <property type="entry name" value="PROKAR_LIPOPROTEIN"/>
    <property type="match status" value="1"/>
</dbReference>
<dbReference type="InterPro" id="IPR012556">
    <property type="entry name" value="Entericidin"/>
</dbReference>